<comment type="caution">
    <text evidence="1">The sequence shown here is derived from an EMBL/GenBank/DDBJ whole genome shotgun (WGS) entry which is preliminary data.</text>
</comment>
<accession>A0A0F9F1U2</accession>
<protein>
    <recommendedName>
        <fullName evidence="2">Calcineurin-like phosphoesterase domain-containing protein</fullName>
    </recommendedName>
</protein>
<dbReference type="SUPFAM" id="SSF56300">
    <property type="entry name" value="Metallo-dependent phosphatases"/>
    <property type="match status" value="1"/>
</dbReference>
<evidence type="ECO:0000313" key="1">
    <source>
        <dbReference type="EMBL" id="KKL45037.1"/>
    </source>
</evidence>
<evidence type="ECO:0008006" key="2">
    <source>
        <dbReference type="Google" id="ProtNLM"/>
    </source>
</evidence>
<dbReference type="EMBL" id="LAZR01034533">
    <property type="protein sequence ID" value="KKL45037.1"/>
    <property type="molecule type" value="Genomic_DNA"/>
</dbReference>
<reference evidence="1" key="1">
    <citation type="journal article" date="2015" name="Nature">
        <title>Complex archaea that bridge the gap between prokaryotes and eukaryotes.</title>
        <authorList>
            <person name="Spang A."/>
            <person name="Saw J.H."/>
            <person name="Jorgensen S.L."/>
            <person name="Zaremba-Niedzwiedzka K."/>
            <person name="Martijn J."/>
            <person name="Lind A.E."/>
            <person name="van Eijk R."/>
            <person name="Schleper C."/>
            <person name="Guy L."/>
            <person name="Ettema T.J."/>
        </authorList>
    </citation>
    <scope>NUCLEOTIDE SEQUENCE</scope>
</reference>
<dbReference type="InterPro" id="IPR029052">
    <property type="entry name" value="Metallo-depent_PP-like"/>
</dbReference>
<dbReference type="AlphaFoldDB" id="A0A0F9F1U2"/>
<name>A0A0F9F1U2_9ZZZZ</name>
<sequence>MNINFQGTALIAQDFQIPFHDQRVVHEVELFMWELQPDLILYPGDIGDWYGISAFDKNPKRADHLQSDLSSVGAMFKRQRSLCPNARMIEEDGNHEDRLRRHLWGKDPALASLDCLTVEELYKLKESEVEHVPYKEGVLINGTFLVTHGDLIRAHSSYTAKGMSDKYGGCGIHGHTHRLGSYYRRNYFGICGWWENGCLCDLNPDYVSNPNWQQGFSLVHFTRDRFWVEQMQIINRKFMYAGRVYGSGGKKRITVEV</sequence>
<proteinExistence type="predicted"/>
<gene>
    <name evidence="1" type="ORF">LCGC14_2359700</name>
</gene>
<organism evidence="1">
    <name type="scientific">marine sediment metagenome</name>
    <dbReference type="NCBI Taxonomy" id="412755"/>
    <lineage>
        <taxon>unclassified sequences</taxon>
        <taxon>metagenomes</taxon>
        <taxon>ecological metagenomes</taxon>
    </lineage>
</organism>